<dbReference type="InterPro" id="IPR052584">
    <property type="entry name" value="U2_snRNP_Complex_Component"/>
</dbReference>
<feature type="compositionally biased region" description="Acidic residues" evidence="1">
    <location>
        <begin position="463"/>
        <end position="491"/>
    </location>
</feature>
<dbReference type="PANTHER" id="PTHR12785">
    <property type="entry name" value="SPLICING FACTOR 3B"/>
    <property type="match status" value="1"/>
</dbReference>
<dbReference type="AlphaFoldDB" id="A0A383VJH1"/>
<organism evidence="3 4">
    <name type="scientific">Tetradesmus obliquus</name>
    <name type="common">Green alga</name>
    <name type="synonym">Acutodesmus obliquus</name>
    <dbReference type="NCBI Taxonomy" id="3088"/>
    <lineage>
        <taxon>Eukaryota</taxon>
        <taxon>Viridiplantae</taxon>
        <taxon>Chlorophyta</taxon>
        <taxon>core chlorophytes</taxon>
        <taxon>Chlorophyceae</taxon>
        <taxon>CS clade</taxon>
        <taxon>Sphaeropleales</taxon>
        <taxon>Scenedesmaceae</taxon>
        <taxon>Tetradesmus</taxon>
    </lineage>
</organism>
<feature type="compositionally biased region" description="Basic and acidic residues" evidence="1">
    <location>
        <begin position="453"/>
        <end position="462"/>
    </location>
</feature>
<dbReference type="InterPro" id="IPR006568">
    <property type="entry name" value="PSP_pro-rich"/>
</dbReference>
<feature type="compositionally biased region" description="Low complexity" evidence="1">
    <location>
        <begin position="47"/>
        <end position="63"/>
    </location>
</feature>
<gene>
    <name evidence="3" type="ORF">BQ4739_LOCUS6168</name>
</gene>
<evidence type="ECO:0000313" key="3">
    <source>
        <dbReference type="EMBL" id="SZX65697.1"/>
    </source>
</evidence>
<dbReference type="OrthoDB" id="10260794at2759"/>
<feature type="region of interest" description="Disordered" evidence="1">
    <location>
        <begin position="442"/>
        <end position="492"/>
    </location>
</feature>
<feature type="region of interest" description="Disordered" evidence="1">
    <location>
        <begin position="154"/>
        <end position="210"/>
    </location>
</feature>
<feature type="compositionally biased region" description="Gly residues" evidence="1">
    <location>
        <begin position="112"/>
        <end position="128"/>
    </location>
</feature>
<dbReference type="Proteomes" id="UP000256970">
    <property type="component" value="Unassembled WGS sequence"/>
</dbReference>
<dbReference type="Pfam" id="PF04046">
    <property type="entry name" value="PSP"/>
    <property type="match status" value="1"/>
</dbReference>
<dbReference type="GO" id="GO:0005634">
    <property type="term" value="C:nucleus"/>
    <property type="evidence" value="ECO:0007669"/>
    <property type="project" value="InterPro"/>
</dbReference>
<feature type="domain" description="PSP proline-rich" evidence="2">
    <location>
        <begin position="359"/>
        <end position="413"/>
    </location>
</feature>
<protein>
    <recommendedName>
        <fullName evidence="2">PSP proline-rich domain-containing protein</fullName>
    </recommendedName>
</protein>
<dbReference type="EMBL" id="FNXT01000661">
    <property type="protein sequence ID" value="SZX65697.1"/>
    <property type="molecule type" value="Genomic_DNA"/>
</dbReference>
<dbReference type="InterPro" id="IPR007180">
    <property type="entry name" value="DUF382"/>
</dbReference>
<proteinExistence type="predicted"/>
<name>A0A383VJH1_TETOB</name>
<feature type="compositionally biased region" description="Low complexity" evidence="1">
    <location>
        <begin position="166"/>
        <end position="189"/>
    </location>
</feature>
<evidence type="ECO:0000256" key="1">
    <source>
        <dbReference type="SAM" id="MobiDB-lite"/>
    </source>
</evidence>
<keyword evidence="4" id="KW-1185">Reference proteome</keyword>
<dbReference type="PANTHER" id="PTHR12785:SF6">
    <property type="entry name" value="SPLICING FACTOR 3B SUBUNIT 2"/>
    <property type="match status" value="1"/>
</dbReference>
<evidence type="ECO:0000313" key="4">
    <source>
        <dbReference type="Proteomes" id="UP000256970"/>
    </source>
</evidence>
<sequence>MAEEPAPVENGHVEQPDAAANGAGKKSKAEKKKEKKQKHKQNRQQRRQQQQQPKPGEAGPAAASTDEEDIVIEYVPAPAPDIEGLLQQAAPSSSKPEQQQAGEDEEDDGERGFGGLGLGAAPGLGLGLGFKKAEEPAEAAVDTEEVMAQFKRVLERFMPQDEQQEGDAAAADGEAGAEAPATAEAAGPAHSDADSDEEGGEEGGSKLSKKQRKLLHRLKIAELKQQCSRPDVVEVWDVTAPDPNTLVTLKALRNSVTVPRHWSQKRKYLQGKRGIEKPAFKLPDFIEATGITEMRNAYMEKEEAKKLKQKQRDRMSAKTGKMDIAYEVLYDAFFKHQRKPRLSGLGELYYEGREYEARLEHLRPGVLSPELREALGMSEPASPPPWLVNMQRYGPPPSYPNLKIPGLNAPIPPGASFGYHAGGWGKPPVDAAGNPIYGDVFGLAQDDGESDAEVDKGGRWGELEEYEEEESSEEEEEEEADEEEGMPDEGDIMAGIATDATGIATGISSLQSGLETPDVALNLRKQGDSVAGTESAQHPALYTVLEQRKASVGTGLLGTDHTYVIPGAEGAKRKPGAPGAAPDVEVTLSPEELEGLDNEGIRALYEAKMAAAQQAAKAEREDFSDMVARHAAAQKRKIAERAETRAAKKQKDNFKF</sequence>
<evidence type="ECO:0000259" key="2">
    <source>
        <dbReference type="SMART" id="SM00581"/>
    </source>
</evidence>
<accession>A0A383VJH1</accession>
<dbReference type="STRING" id="3088.A0A383VJH1"/>
<dbReference type="Pfam" id="PF04037">
    <property type="entry name" value="DUF382"/>
    <property type="match status" value="1"/>
</dbReference>
<reference evidence="3 4" key="1">
    <citation type="submission" date="2016-10" db="EMBL/GenBank/DDBJ databases">
        <authorList>
            <person name="Cai Z."/>
        </authorList>
    </citation>
    <scope>NUCLEOTIDE SEQUENCE [LARGE SCALE GENOMIC DNA]</scope>
</reference>
<feature type="compositionally biased region" description="Basic residues" evidence="1">
    <location>
        <begin position="25"/>
        <end position="46"/>
    </location>
</feature>
<dbReference type="SMART" id="SM00581">
    <property type="entry name" value="PSP"/>
    <property type="match status" value="1"/>
</dbReference>
<feature type="region of interest" description="Disordered" evidence="1">
    <location>
        <begin position="1"/>
        <end position="128"/>
    </location>
</feature>